<dbReference type="SUPFAM" id="SSF50978">
    <property type="entry name" value="WD40 repeat-like"/>
    <property type="match status" value="1"/>
</dbReference>
<sequence length="1286" mass="151944">MEMRARTPKSIKGNKDYEHITSSQYYGSKKKTISSKKVNKNCDKKKTKINKKKNIQNDIEIRNNFVYNDQVVNKNIPNKIKIKKKIDKKIHNELLENILVENSENNKSYDDVIRNSCNNFQTIDNHISSIPRHLNHSKSGEQNNSLNNQDYKRGRRKTKQHKDNFFCYYDEIENEEREISSEKYGSDQGKKNKMNKSFILRKNEKKIKQNHDSISNKFNDFIKKENDIYDYNLDLFDFLSNFKTNEDNTENLNKLVLFILQEIDGKKVLANNNIQVGNKNNYISEGEYDRMKANKINKYFFNIKENIDIEHIINHDRKDIRNVFFFENININYNDKNVIISPFKSSLVIDNNATDIFSQKKKKKTANEKKKNFFCYYDEIENEEREISSEKYGSDQGKKNKMNKSFILRKNEKKIKQNHDSISNKFNDFIKKENDIYDYNLDLFDFLSNFKTNEDNTENLNKLVLFILQEIDGKKVLANNNIQVGNKNNYISEGEYDRMKANKINKYFFNIKENIDIEHIINHDRKDIRNVFFFENININYNDKNVIISPFKSSLVIDNNATDIFSQKKKKKTANEKKNSINKKDQSINDMDIQNNPFKIIKIRISKYENLPMYININENNVKINFEIICFLYFLLICNCLSRNNTRNHEFDTHNSSFDLIDIFSNIDENSACYFSGEKNIFLSLCSPVIYLDFTININLVNFFEKFLQNCNIVNNNELSTYHQYKLPLNICQGEKNKIENLQELINMFLLKCRNIFNGCLLAISICSYLNTSIFSREFNKSRNFLFIYFVSQFMNSSYLFDIIEVGNVCKKAEWIKLNTTLEGISKNTVYDSNISQEDEYTYLLICLVGYEIIIYGISKYDYFIQLYYSIKDQNNIHTDDDNNNNKKYIENKLMQTKFKKLFSYKNDDIVNDFSYSIYIKNNQRYIKLAICCNNMKIKIINIFLKKNKNEYEINNFIQKTETTNMKFDNCNSSLPYLFPFKNIGNFELKKKKSFSNSSNESKTTYERNNNKLENTMSYFNNEYTEKSVKYNITKYSYYNVYTMEDILHIKHGIITLCSFYPCINSFILCISIKEGDVIVIDIRNNSELFYFKRKTETISHLKWNNNSCISFGQDKGCIIYLFENKYFLNIDKIWNNIIETICTHNCIISDNYFFTFDDGTIIKGKIKINPNKIKHHEIISWNIISNFSMDPQIILNISSTKSNKISTPSLTLLYEYLCGLQHILKTGIKITKSENYDPSMNRKVVALVPKTISFSYTDNGYMIAYGNTCGLIHIFFGKTDTPPVI</sequence>
<evidence type="ECO:0000313" key="3">
    <source>
        <dbReference type="Proteomes" id="UP000220214"/>
    </source>
</evidence>
<evidence type="ECO:0000256" key="1">
    <source>
        <dbReference type="SAM" id="MobiDB-lite"/>
    </source>
</evidence>
<dbReference type="EMBL" id="LT614638">
    <property type="protein sequence ID" value="SCN27431.1"/>
    <property type="molecule type" value="Genomic_DNA"/>
</dbReference>
<evidence type="ECO:0000313" key="2">
    <source>
        <dbReference type="EMBL" id="SCN27431.1"/>
    </source>
</evidence>
<organism evidence="2 3">
    <name type="scientific">Plasmodium berghei</name>
    <dbReference type="NCBI Taxonomy" id="5821"/>
    <lineage>
        <taxon>Eukaryota</taxon>
        <taxon>Sar</taxon>
        <taxon>Alveolata</taxon>
        <taxon>Apicomplexa</taxon>
        <taxon>Aconoidasida</taxon>
        <taxon>Haemosporida</taxon>
        <taxon>Plasmodiidae</taxon>
        <taxon>Plasmodium</taxon>
        <taxon>Plasmodium (Vinckeia)</taxon>
    </lineage>
</organism>
<dbReference type="Proteomes" id="UP000220214">
    <property type="component" value="Chromosome 12"/>
</dbReference>
<name>A0A1D3Q3J7_PLABE</name>
<accession>A0A1D3Q3J7</accession>
<proteinExistence type="predicted"/>
<reference evidence="2 3" key="1">
    <citation type="submission" date="2016-05" db="EMBL/GenBank/DDBJ databases">
        <authorList>
            <consortium name="Pathogen Informatics"/>
        </authorList>
    </citation>
    <scope>NUCLEOTIDE SEQUENCE [LARGE SCALE GENOMIC DNA]</scope>
    <source>
        <strain evidence="2 3">NK65e</strain>
    </source>
</reference>
<feature type="region of interest" description="Disordered" evidence="1">
    <location>
        <begin position="131"/>
        <end position="158"/>
    </location>
</feature>
<protein>
    <submittedName>
        <fullName evidence="2">Uncharacterized protein</fullName>
    </submittedName>
</protein>
<gene>
    <name evidence="2" type="ORF">PBNK65E_000342400</name>
</gene>
<dbReference type="VEuPathDB" id="PlasmoDB:PBANKA_1238900"/>
<dbReference type="InterPro" id="IPR036322">
    <property type="entry name" value="WD40_repeat_dom_sf"/>
</dbReference>
<feature type="compositionally biased region" description="Polar residues" evidence="1">
    <location>
        <begin position="140"/>
        <end position="149"/>
    </location>
</feature>